<evidence type="ECO:0000313" key="1">
    <source>
        <dbReference type="EMBL" id="CAD8045650.1"/>
    </source>
</evidence>
<dbReference type="Proteomes" id="UP000692954">
    <property type="component" value="Unassembled WGS sequence"/>
</dbReference>
<comment type="caution">
    <text evidence="1">The sequence shown here is derived from an EMBL/GenBank/DDBJ whole genome shotgun (WGS) entry which is preliminary data.</text>
</comment>
<dbReference type="Pfam" id="PF00221">
    <property type="entry name" value="Lyase_aromatic"/>
    <property type="match status" value="1"/>
</dbReference>
<sequence>MDDLKDIIQGNMDIVIEILDKVKNHILQSRNTVDMIVQKKIPIYGISTGFGKFKEIYIPHQEMVDLQKNLIISHASCVGEALKPNIVLVMMILRLNCLIRQCVQQNLYNKQQIRNLFQKYLVRFSWSIWRFGTFITFSIRINRNRRDLDRWIIYRCKLSIKDE</sequence>
<reference evidence="1" key="1">
    <citation type="submission" date="2021-01" db="EMBL/GenBank/DDBJ databases">
        <authorList>
            <consortium name="Genoscope - CEA"/>
            <person name="William W."/>
        </authorList>
    </citation>
    <scope>NUCLEOTIDE SEQUENCE</scope>
</reference>
<proteinExistence type="predicted"/>
<dbReference type="PANTHER" id="PTHR10362">
    <property type="entry name" value="HISTIDINE AMMONIA-LYASE"/>
    <property type="match status" value="1"/>
</dbReference>
<organism evidence="1 2">
    <name type="scientific">Paramecium sonneborni</name>
    <dbReference type="NCBI Taxonomy" id="65129"/>
    <lineage>
        <taxon>Eukaryota</taxon>
        <taxon>Sar</taxon>
        <taxon>Alveolata</taxon>
        <taxon>Ciliophora</taxon>
        <taxon>Intramacronucleata</taxon>
        <taxon>Oligohymenophorea</taxon>
        <taxon>Peniculida</taxon>
        <taxon>Parameciidae</taxon>
        <taxon>Paramecium</taxon>
    </lineage>
</organism>
<dbReference type="EMBL" id="CAJJDN010000001">
    <property type="protein sequence ID" value="CAD8045650.1"/>
    <property type="molecule type" value="Genomic_DNA"/>
</dbReference>
<gene>
    <name evidence="1" type="ORF">PSON_ATCC_30995.1.T0010173</name>
</gene>
<accession>A0A8S1JY68</accession>
<protein>
    <recommendedName>
        <fullName evidence="3">Histidine ammonia-lyase</fullName>
    </recommendedName>
</protein>
<dbReference type="InterPro" id="IPR001106">
    <property type="entry name" value="Aromatic_Lyase"/>
</dbReference>
<name>A0A8S1JY68_9CILI</name>
<evidence type="ECO:0000313" key="2">
    <source>
        <dbReference type="Proteomes" id="UP000692954"/>
    </source>
</evidence>
<dbReference type="OrthoDB" id="10051290at2759"/>
<keyword evidence="2" id="KW-1185">Reference proteome</keyword>
<evidence type="ECO:0008006" key="3">
    <source>
        <dbReference type="Google" id="ProtNLM"/>
    </source>
</evidence>
<dbReference type="AlphaFoldDB" id="A0A8S1JY68"/>